<gene>
    <name evidence="2" type="ORF">B0W48_04280</name>
</gene>
<dbReference type="AlphaFoldDB" id="A0A1Q2GVD9"/>
<protein>
    <submittedName>
        <fullName evidence="2">Uncharacterized protein</fullName>
    </submittedName>
</protein>
<keyword evidence="1" id="KW-0472">Membrane</keyword>
<reference evidence="2 3" key="1">
    <citation type="submission" date="2017-02" db="EMBL/GenBank/DDBJ databases">
        <title>Complete genome sequence of the cold-active Pseudoalteromonas aliena strain EH1 isolated from Arctic seawater.</title>
        <authorList>
            <person name="Kim E."/>
            <person name="Heo E."/>
            <person name="Kim H."/>
            <person name="Kim D."/>
        </authorList>
    </citation>
    <scope>NUCLEOTIDE SEQUENCE [LARGE SCALE GENOMIC DNA]</scope>
    <source>
        <strain evidence="2 3">EH1</strain>
    </source>
</reference>
<evidence type="ECO:0000313" key="3">
    <source>
        <dbReference type="Proteomes" id="UP000188243"/>
    </source>
</evidence>
<evidence type="ECO:0000313" key="2">
    <source>
        <dbReference type="EMBL" id="AQP99089.1"/>
    </source>
</evidence>
<feature type="transmembrane region" description="Helical" evidence="1">
    <location>
        <begin position="70"/>
        <end position="90"/>
    </location>
</feature>
<dbReference type="STRING" id="247523.B0W48_04280"/>
<organism evidence="2 3">
    <name type="scientific">Pseudoalteromonas aliena</name>
    <dbReference type="NCBI Taxonomy" id="247523"/>
    <lineage>
        <taxon>Bacteria</taxon>
        <taxon>Pseudomonadati</taxon>
        <taxon>Pseudomonadota</taxon>
        <taxon>Gammaproteobacteria</taxon>
        <taxon>Alteromonadales</taxon>
        <taxon>Pseudoalteromonadaceae</taxon>
        <taxon>Pseudoalteromonas</taxon>
    </lineage>
</organism>
<proteinExistence type="predicted"/>
<dbReference type="Proteomes" id="UP000188243">
    <property type="component" value="Chromosome"/>
</dbReference>
<feature type="transmembrane region" description="Helical" evidence="1">
    <location>
        <begin position="97"/>
        <end position="116"/>
    </location>
</feature>
<name>A0A1Q2GVD9_9GAMM</name>
<keyword evidence="1" id="KW-0812">Transmembrane</keyword>
<dbReference type="EMBL" id="CP019628">
    <property type="protein sequence ID" value="AQP99089.1"/>
    <property type="molecule type" value="Genomic_DNA"/>
</dbReference>
<keyword evidence="1" id="KW-1133">Transmembrane helix</keyword>
<evidence type="ECO:0000256" key="1">
    <source>
        <dbReference type="SAM" id="Phobius"/>
    </source>
</evidence>
<sequence length="159" mass="17841">MATFRFATHFSQPLLSPLIWALCVFQTMSKFKVLLIPLATLLGALLGYFLAPPQPLYPFEGEKHELELIYYIELHIIIYLGFFSACFAFLSSKLLNTSISLAIGSLISVGLFIGAIDDLRSGAIPYYSFREIVVYVVGCISWYGIVYLFSSFSNKNKVV</sequence>
<feature type="transmembrane region" description="Helical" evidence="1">
    <location>
        <begin position="32"/>
        <end position="50"/>
    </location>
</feature>
<accession>A0A1Q2GVD9</accession>
<dbReference type="KEGG" id="paln:B0W48_04280"/>
<feature type="transmembrane region" description="Helical" evidence="1">
    <location>
        <begin position="132"/>
        <end position="150"/>
    </location>
</feature>